<dbReference type="STRING" id="2282107.A0A286U9V8"/>
<gene>
    <name evidence="2" type="ORF">PNOK_0796900</name>
</gene>
<dbReference type="Pfam" id="PF00023">
    <property type="entry name" value="Ank"/>
    <property type="match status" value="1"/>
</dbReference>
<evidence type="ECO:0000256" key="1">
    <source>
        <dbReference type="SAM" id="MobiDB-lite"/>
    </source>
</evidence>
<proteinExistence type="predicted"/>
<feature type="compositionally biased region" description="Polar residues" evidence="1">
    <location>
        <begin position="215"/>
        <end position="224"/>
    </location>
</feature>
<evidence type="ECO:0000313" key="3">
    <source>
        <dbReference type="Proteomes" id="UP000217199"/>
    </source>
</evidence>
<dbReference type="AlphaFoldDB" id="A0A286U9V8"/>
<feature type="region of interest" description="Disordered" evidence="1">
    <location>
        <begin position="196"/>
        <end position="248"/>
    </location>
</feature>
<dbReference type="EMBL" id="NBII01000008">
    <property type="protein sequence ID" value="PAV16349.1"/>
    <property type="molecule type" value="Genomic_DNA"/>
</dbReference>
<protein>
    <submittedName>
        <fullName evidence="2">Uncharacterized protein</fullName>
    </submittedName>
</protein>
<comment type="caution">
    <text evidence="2">The sequence shown here is derived from an EMBL/GenBank/DDBJ whole genome shotgun (WGS) entry which is preliminary data.</text>
</comment>
<feature type="compositionally biased region" description="Acidic residues" evidence="1">
    <location>
        <begin position="196"/>
        <end position="205"/>
    </location>
</feature>
<evidence type="ECO:0000313" key="2">
    <source>
        <dbReference type="EMBL" id="PAV16349.1"/>
    </source>
</evidence>
<sequence>MQAHSWTRKHCKTISGLVTHALLYPLSNQRGILESVLQLSQNTESHSQIFTIPPTAVPGKIKGRRRPVPQYTFEHGRTDRFLLPKRLFKDLTPCKDPAGYSIIDEPLLYIKYLYNLRYPLPRGSSLDPNTLPFIRFNPNAHDGYALVHAVHANHRPLIRFLLRKGAKPNCKDALAVRIAVRKKNLALVRMLVEREEEDSEEEEYKEEGPIILGDQKQSTNSATVGSPTSVKGKKPGSKKSPVGVKRRKLEDRMAVSTDLLKSAVHIDARDIVQFFLEKGARPNMSTMLNLTALDLSARGLKPRRLSS</sequence>
<dbReference type="Gene3D" id="1.25.40.20">
    <property type="entry name" value="Ankyrin repeat-containing domain"/>
    <property type="match status" value="1"/>
</dbReference>
<dbReference type="Proteomes" id="UP000217199">
    <property type="component" value="Unassembled WGS sequence"/>
</dbReference>
<dbReference type="InParanoid" id="A0A286U9V8"/>
<name>A0A286U9V8_9AGAM</name>
<reference evidence="2 3" key="1">
    <citation type="journal article" date="2017" name="Mol. Ecol.">
        <title>Comparative and population genomic landscape of Phellinus noxius: A hypervariable fungus causing root rot in trees.</title>
        <authorList>
            <person name="Chung C.L."/>
            <person name="Lee T.J."/>
            <person name="Akiba M."/>
            <person name="Lee H.H."/>
            <person name="Kuo T.H."/>
            <person name="Liu D."/>
            <person name="Ke H.M."/>
            <person name="Yokoi T."/>
            <person name="Roa M.B."/>
            <person name="Lu M.J."/>
            <person name="Chang Y.Y."/>
            <person name="Ann P.J."/>
            <person name="Tsai J.N."/>
            <person name="Chen C.Y."/>
            <person name="Tzean S.S."/>
            <person name="Ota Y."/>
            <person name="Hattori T."/>
            <person name="Sahashi N."/>
            <person name="Liou R.F."/>
            <person name="Kikuchi T."/>
            <person name="Tsai I.J."/>
        </authorList>
    </citation>
    <scope>NUCLEOTIDE SEQUENCE [LARGE SCALE GENOMIC DNA]</scope>
    <source>
        <strain evidence="2 3">FFPRI411160</strain>
    </source>
</reference>
<accession>A0A286U9V8</accession>
<dbReference type="InterPro" id="IPR036770">
    <property type="entry name" value="Ankyrin_rpt-contain_sf"/>
</dbReference>
<dbReference type="SUPFAM" id="SSF48403">
    <property type="entry name" value="Ankyrin repeat"/>
    <property type="match status" value="1"/>
</dbReference>
<organism evidence="2 3">
    <name type="scientific">Pyrrhoderma noxium</name>
    <dbReference type="NCBI Taxonomy" id="2282107"/>
    <lineage>
        <taxon>Eukaryota</taxon>
        <taxon>Fungi</taxon>
        <taxon>Dikarya</taxon>
        <taxon>Basidiomycota</taxon>
        <taxon>Agaricomycotina</taxon>
        <taxon>Agaricomycetes</taxon>
        <taxon>Hymenochaetales</taxon>
        <taxon>Hymenochaetaceae</taxon>
        <taxon>Pyrrhoderma</taxon>
    </lineage>
</organism>
<dbReference type="OrthoDB" id="539213at2759"/>
<keyword evidence="3" id="KW-1185">Reference proteome</keyword>
<dbReference type="InterPro" id="IPR002110">
    <property type="entry name" value="Ankyrin_rpt"/>
</dbReference>